<dbReference type="RefSeq" id="WP_268752455.1">
    <property type="nucleotide sequence ID" value="NZ_JAPRFQ010000002.1"/>
</dbReference>
<comment type="caution">
    <text evidence="1">The sequence shown here is derived from an EMBL/GenBank/DDBJ whole genome shotgun (WGS) entry which is preliminary data.</text>
</comment>
<dbReference type="InterPro" id="IPR006524">
    <property type="entry name" value="ArpU-like"/>
</dbReference>
<reference evidence="1" key="1">
    <citation type="submission" date="2022-12" db="EMBL/GenBank/DDBJ databases">
        <title>Description and comparative metabolic analysis of Aerococcus sp. nov., isolated from the feces of a pig.</title>
        <authorList>
            <person name="Chang Y.-H."/>
        </authorList>
    </citation>
    <scope>NUCLEOTIDE SEQUENCE</scope>
    <source>
        <strain evidence="1">YH-aer222</strain>
    </source>
</reference>
<keyword evidence="2" id="KW-1185">Reference proteome</keyword>
<dbReference type="AlphaFoldDB" id="A0A9X3FT09"/>
<sequence length="147" mass="17300">MVLEELDTEKTKRKVNRLLGKYHSIRRLAGQPIDQKITATYSFEPKSSGRKTDKMADDVAVKIEAEAQFEAIKHAINCLDGYSRRRLYLKYFSNEICYDYMIYRAENISEASYYRELGKAQLEFAEAYNNGELLVFREIRQNDYKDL</sequence>
<proteinExistence type="predicted"/>
<dbReference type="Proteomes" id="UP001146670">
    <property type="component" value="Unassembled WGS sequence"/>
</dbReference>
<protein>
    <submittedName>
        <fullName evidence="1">ArpU family transcriptional regulator</fullName>
    </submittedName>
</protein>
<gene>
    <name evidence="1" type="ORF">OW157_06025</name>
</gene>
<dbReference type="EMBL" id="JAPRFR010000002">
    <property type="protein sequence ID" value="MCZ0726130.1"/>
    <property type="molecule type" value="Genomic_DNA"/>
</dbReference>
<organism evidence="1 2">
    <name type="scientific">Aerococcus kribbianus</name>
    <dbReference type="NCBI Taxonomy" id="2999064"/>
    <lineage>
        <taxon>Bacteria</taxon>
        <taxon>Bacillati</taxon>
        <taxon>Bacillota</taxon>
        <taxon>Bacilli</taxon>
        <taxon>Lactobacillales</taxon>
        <taxon>Aerococcaceae</taxon>
        <taxon>Aerococcus</taxon>
    </lineage>
</organism>
<dbReference type="NCBIfam" id="TIGR01637">
    <property type="entry name" value="phage_arpU"/>
    <property type="match status" value="1"/>
</dbReference>
<evidence type="ECO:0000313" key="1">
    <source>
        <dbReference type="EMBL" id="MCZ0726130.1"/>
    </source>
</evidence>
<name>A0A9X3FT09_9LACT</name>
<evidence type="ECO:0000313" key="2">
    <source>
        <dbReference type="Proteomes" id="UP001146670"/>
    </source>
</evidence>
<accession>A0A9X3FT09</accession>